<proteinExistence type="predicted"/>
<feature type="transmembrane region" description="Helical" evidence="1">
    <location>
        <begin position="93"/>
        <end position="123"/>
    </location>
</feature>
<accession>T1AVF4</accession>
<protein>
    <recommendedName>
        <fullName evidence="2">HPP transmembrane region domain-containing protein</fullName>
    </recommendedName>
</protein>
<evidence type="ECO:0000313" key="3">
    <source>
        <dbReference type="EMBL" id="EQD44709.1"/>
    </source>
</evidence>
<keyword evidence="1" id="KW-0472">Membrane</keyword>
<feature type="transmembrane region" description="Helical" evidence="1">
    <location>
        <begin position="21"/>
        <end position="42"/>
    </location>
</feature>
<dbReference type="Pfam" id="PF04982">
    <property type="entry name" value="TM_HPP"/>
    <property type="match status" value="1"/>
</dbReference>
<dbReference type="EMBL" id="AUZZ01006861">
    <property type="protein sequence ID" value="EQD44709.1"/>
    <property type="molecule type" value="Genomic_DNA"/>
</dbReference>
<feature type="transmembrane region" description="Helical" evidence="1">
    <location>
        <begin position="54"/>
        <end position="72"/>
    </location>
</feature>
<dbReference type="AlphaFoldDB" id="T1AVF4"/>
<feature type="transmembrane region" description="Helical" evidence="1">
    <location>
        <begin position="135"/>
        <end position="162"/>
    </location>
</feature>
<reference evidence="3" key="2">
    <citation type="journal article" date="2014" name="ISME J.">
        <title>Microbial stratification in low pH oxic and suboxic macroscopic growths along an acid mine drainage.</title>
        <authorList>
            <person name="Mendez-Garcia C."/>
            <person name="Mesa V."/>
            <person name="Sprenger R.R."/>
            <person name="Richter M."/>
            <person name="Diez M.S."/>
            <person name="Solano J."/>
            <person name="Bargiela R."/>
            <person name="Golyshina O.V."/>
            <person name="Manteca A."/>
            <person name="Ramos J.L."/>
            <person name="Gallego J.R."/>
            <person name="Llorente I."/>
            <person name="Martins Dos Santos V.A."/>
            <person name="Jensen O.N."/>
            <person name="Pelaez A.I."/>
            <person name="Sanchez J."/>
            <person name="Ferrer M."/>
        </authorList>
    </citation>
    <scope>NUCLEOTIDE SEQUENCE</scope>
</reference>
<keyword evidence="1" id="KW-0812">Transmembrane</keyword>
<name>T1AVF4_9ZZZZ</name>
<keyword evidence="1" id="KW-1133">Transmembrane helix</keyword>
<feature type="domain" description="HPP transmembrane region" evidence="2">
    <location>
        <begin position="20"/>
        <end position="163"/>
    </location>
</feature>
<evidence type="ECO:0000259" key="2">
    <source>
        <dbReference type="Pfam" id="PF04982"/>
    </source>
</evidence>
<comment type="caution">
    <text evidence="3">The sequence shown here is derived from an EMBL/GenBank/DDBJ whole genome shotgun (WGS) entry which is preliminary data.</text>
</comment>
<gene>
    <name evidence="3" type="ORF">B2A_09504</name>
</gene>
<sequence length="184" mass="20047">MQMGKQRRGAHAEERRIEHKIRNIAIPAFLAALSMLIVAYTLHYMNFDIAHGNGSGALIFASVGSSAFVLFMTPRAKAAHISKFTKSYIGAGIVGYAGFLIKPLIGIYVAIAFVVFMATIVLIMTRAEHPPAVGIAVAFVLYNVGFYGILVVVLSAALLIFLRIALEKAVFVIEHDVDNLIERL</sequence>
<organism evidence="3">
    <name type="scientific">mine drainage metagenome</name>
    <dbReference type="NCBI Taxonomy" id="410659"/>
    <lineage>
        <taxon>unclassified sequences</taxon>
        <taxon>metagenomes</taxon>
        <taxon>ecological metagenomes</taxon>
    </lineage>
</organism>
<evidence type="ECO:0000256" key="1">
    <source>
        <dbReference type="SAM" id="Phobius"/>
    </source>
</evidence>
<reference evidence="3" key="1">
    <citation type="submission" date="2013-08" db="EMBL/GenBank/DDBJ databases">
        <authorList>
            <person name="Mendez C."/>
            <person name="Richter M."/>
            <person name="Ferrer M."/>
            <person name="Sanchez J."/>
        </authorList>
    </citation>
    <scope>NUCLEOTIDE SEQUENCE</scope>
</reference>
<dbReference type="InterPro" id="IPR058581">
    <property type="entry name" value="TM_HPP"/>
</dbReference>